<dbReference type="Proteomes" id="UP000011718">
    <property type="component" value="Chromosome"/>
</dbReference>
<dbReference type="HOGENOM" id="CLU_3263813_0_0_2"/>
<name>M1Q0Y0_METMZ</name>
<reference evidence="1 2" key="1">
    <citation type="journal article" date="2013" name="Genome Announc.">
        <title>Complete Genome of a Methanosarcina mazei Strain Isolated from Sediment Samples from an Amazonian Flooded Area.</title>
        <authorList>
            <person name="Assis das Gracas D."/>
            <person name="Thiago Juca Ramos R."/>
            <person name="Vieira Araujo A.C."/>
            <person name="Zahlouth R."/>
            <person name="Ribeiro Carneiro A."/>
            <person name="Souza Lopes T."/>
            <person name="Azevedo Barauna R."/>
            <person name="Azevedo V."/>
            <person name="Cruz Schneider M.P."/>
            <person name="Pellizari V.H."/>
            <person name="Silva A."/>
        </authorList>
    </citation>
    <scope>NUCLEOTIDE SEQUENCE [LARGE SCALE GENOMIC DNA]</scope>
    <source>
        <strain evidence="1 2">Tuc01</strain>
    </source>
</reference>
<dbReference type="EMBL" id="CP004144">
    <property type="protein sequence ID" value="AGF98231.1"/>
    <property type="molecule type" value="Genomic_DNA"/>
</dbReference>
<evidence type="ECO:0000313" key="1">
    <source>
        <dbReference type="EMBL" id="AGF98231.1"/>
    </source>
</evidence>
<organism evidence="1 2">
    <name type="scientific">Methanosarcina mazei Tuc01</name>
    <dbReference type="NCBI Taxonomy" id="1236903"/>
    <lineage>
        <taxon>Archaea</taxon>
        <taxon>Methanobacteriati</taxon>
        <taxon>Methanobacteriota</taxon>
        <taxon>Stenosarchaea group</taxon>
        <taxon>Methanomicrobia</taxon>
        <taxon>Methanosarcinales</taxon>
        <taxon>Methanosarcinaceae</taxon>
        <taxon>Methanosarcina</taxon>
    </lineage>
</organism>
<sequence>MSIPGCKKFPVDEKIETFQKLPVKMRRLQKRLRSLRPKASF</sequence>
<dbReference type="KEGG" id="mmaz:MmTuc01_2959"/>
<proteinExistence type="predicted"/>
<evidence type="ECO:0000313" key="2">
    <source>
        <dbReference type="Proteomes" id="UP000011718"/>
    </source>
</evidence>
<protein>
    <submittedName>
        <fullName evidence="1">Uncharacterized protein</fullName>
    </submittedName>
</protein>
<dbReference type="AlphaFoldDB" id="M1Q0Y0"/>
<gene>
    <name evidence="1" type="ORF">MmTuc01_2959</name>
</gene>
<dbReference type="BioCyc" id="MMAZ1236903:G139K-2816-MONOMER"/>
<accession>M1Q0Y0</accession>